<sequence length="62" mass="6810">MPCEADFAQKHGVSLGTARRAIALLRRHGLVVTVRSKGTYITPVSTHALDKQEMKTDAKEFA</sequence>
<keyword evidence="1" id="KW-0805">Transcription regulation</keyword>
<proteinExistence type="predicted"/>
<evidence type="ECO:0000313" key="6">
    <source>
        <dbReference type="Proteomes" id="UP001597417"/>
    </source>
</evidence>
<protein>
    <recommendedName>
        <fullName evidence="4">HTH gntR-type domain-containing protein</fullName>
    </recommendedName>
</protein>
<dbReference type="Gene3D" id="1.10.10.10">
    <property type="entry name" value="Winged helix-like DNA-binding domain superfamily/Winged helix DNA-binding domain"/>
    <property type="match status" value="1"/>
</dbReference>
<comment type="caution">
    <text evidence="5">The sequence shown here is derived from an EMBL/GenBank/DDBJ whole genome shotgun (WGS) entry which is preliminary data.</text>
</comment>
<evidence type="ECO:0000256" key="3">
    <source>
        <dbReference type="ARBA" id="ARBA00023163"/>
    </source>
</evidence>
<dbReference type="InterPro" id="IPR036388">
    <property type="entry name" value="WH-like_DNA-bd_sf"/>
</dbReference>
<reference evidence="6" key="1">
    <citation type="journal article" date="2019" name="Int. J. Syst. Evol. Microbiol.">
        <title>The Global Catalogue of Microorganisms (GCM) 10K type strain sequencing project: providing services to taxonomists for standard genome sequencing and annotation.</title>
        <authorList>
            <consortium name="The Broad Institute Genomics Platform"/>
            <consortium name="The Broad Institute Genome Sequencing Center for Infectious Disease"/>
            <person name="Wu L."/>
            <person name="Ma J."/>
        </authorList>
    </citation>
    <scope>NUCLEOTIDE SEQUENCE [LARGE SCALE GENOMIC DNA]</scope>
    <source>
        <strain evidence="6">CGMCC 4.7645</strain>
    </source>
</reference>
<keyword evidence="2" id="KW-0238">DNA-binding</keyword>
<dbReference type="InterPro" id="IPR036390">
    <property type="entry name" value="WH_DNA-bd_sf"/>
</dbReference>
<name>A0ABW5FT42_9PSEU</name>
<dbReference type="EMBL" id="JBHUKR010000007">
    <property type="protein sequence ID" value="MFD2418188.1"/>
    <property type="molecule type" value="Genomic_DNA"/>
</dbReference>
<dbReference type="RefSeq" id="WP_378266142.1">
    <property type="nucleotide sequence ID" value="NZ_JBHUKR010000007.1"/>
</dbReference>
<dbReference type="Proteomes" id="UP001597417">
    <property type="component" value="Unassembled WGS sequence"/>
</dbReference>
<evidence type="ECO:0000313" key="5">
    <source>
        <dbReference type="EMBL" id="MFD2418188.1"/>
    </source>
</evidence>
<gene>
    <name evidence="5" type="ORF">ACFSXZ_17835</name>
</gene>
<dbReference type="InterPro" id="IPR000524">
    <property type="entry name" value="Tscrpt_reg_HTH_GntR"/>
</dbReference>
<keyword evidence="3" id="KW-0804">Transcription</keyword>
<keyword evidence="6" id="KW-1185">Reference proteome</keyword>
<organism evidence="5 6">
    <name type="scientific">Amycolatopsis pigmentata</name>
    <dbReference type="NCBI Taxonomy" id="450801"/>
    <lineage>
        <taxon>Bacteria</taxon>
        <taxon>Bacillati</taxon>
        <taxon>Actinomycetota</taxon>
        <taxon>Actinomycetes</taxon>
        <taxon>Pseudonocardiales</taxon>
        <taxon>Pseudonocardiaceae</taxon>
        <taxon>Amycolatopsis</taxon>
    </lineage>
</organism>
<evidence type="ECO:0000259" key="4">
    <source>
        <dbReference type="PROSITE" id="PS50949"/>
    </source>
</evidence>
<evidence type="ECO:0000256" key="2">
    <source>
        <dbReference type="ARBA" id="ARBA00023125"/>
    </source>
</evidence>
<accession>A0ABW5FT42</accession>
<dbReference type="SUPFAM" id="SSF46785">
    <property type="entry name" value="Winged helix' DNA-binding domain"/>
    <property type="match status" value="1"/>
</dbReference>
<feature type="domain" description="HTH gntR-type" evidence="4">
    <location>
        <begin position="1"/>
        <end position="44"/>
    </location>
</feature>
<evidence type="ECO:0000256" key="1">
    <source>
        <dbReference type="ARBA" id="ARBA00023015"/>
    </source>
</evidence>
<dbReference type="PROSITE" id="PS50949">
    <property type="entry name" value="HTH_GNTR"/>
    <property type="match status" value="1"/>
</dbReference>